<evidence type="ECO:0000256" key="1">
    <source>
        <dbReference type="SAM" id="MobiDB-lite"/>
    </source>
</evidence>
<accession>A0A9P7EPG7</accession>
<dbReference type="GeneID" id="64627904"/>
<sequence length="253" mass="28324">MVSQVRPILPMGIPTEEDTVSTGSELSLSLRRLGNKLALLNLQSERPTAVYSSEVHCSPACQVTHVVTHDGSSLTMMDFPCNHPLTPVDQLLHTPLQPPQITRLENRQVAPENVDRRWNWPLNTHISGSSLDSDSYAPHAHTVESLPSISYNRNKPSFDMNFMGDFHPEREDQHHAQRLSYSHAYNTSSLNAQDLFSQGFLHAQLTYSRFPHDPCAHAEETLATPLIKPIPLYPAVYAHSEDHTPDLSPVLVL</sequence>
<dbReference type="RefSeq" id="XP_041199640.1">
    <property type="nucleotide sequence ID" value="XM_041333887.1"/>
</dbReference>
<evidence type="ECO:0000313" key="3">
    <source>
        <dbReference type="Proteomes" id="UP000807769"/>
    </source>
</evidence>
<organism evidence="2 3">
    <name type="scientific">Suillus subaureus</name>
    <dbReference type="NCBI Taxonomy" id="48587"/>
    <lineage>
        <taxon>Eukaryota</taxon>
        <taxon>Fungi</taxon>
        <taxon>Dikarya</taxon>
        <taxon>Basidiomycota</taxon>
        <taxon>Agaricomycotina</taxon>
        <taxon>Agaricomycetes</taxon>
        <taxon>Agaricomycetidae</taxon>
        <taxon>Boletales</taxon>
        <taxon>Suillineae</taxon>
        <taxon>Suillaceae</taxon>
        <taxon>Suillus</taxon>
    </lineage>
</organism>
<gene>
    <name evidence="2" type="ORF">BJ212DRAFT_1308305</name>
</gene>
<dbReference type="Proteomes" id="UP000807769">
    <property type="component" value="Unassembled WGS sequence"/>
</dbReference>
<protein>
    <submittedName>
        <fullName evidence="2">Uncharacterized protein</fullName>
    </submittedName>
</protein>
<comment type="caution">
    <text evidence="2">The sequence shown here is derived from an EMBL/GenBank/DDBJ whole genome shotgun (WGS) entry which is preliminary data.</text>
</comment>
<dbReference type="OrthoDB" id="10006572at2759"/>
<dbReference type="AlphaFoldDB" id="A0A9P7EPG7"/>
<name>A0A9P7EPG7_9AGAM</name>
<dbReference type="EMBL" id="JABBWG010000001">
    <property type="protein sequence ID" value="KAG1826793.1"/>
    <property type="molecule type" value="Genomic_DNA"/>
</dbReference>
<evidence type="ECO:0000313" key="2">
    <source>
        <dbReference type="EMBL" id="KAG1826793.1"/>
    </source>
</evidence>
<reference evidence="2" key="1">
    <citation type="journal article" date="2020" name="New Phytol.">
        <title>Comparative genomics reveals dynamic genome evolution in host specialist ectomycorrhizal fungi.</title>
        <authorList>
            <person name="Lofgren L.A."/>
            <person name="Nguyen N.H."/>
            <person name="Vilgalys R."/>
            <person name="Ruytinx J."/>
            <person name="Liao H.L."/>
            <person name="Branco S."/>
            <person name="Kuo A."/>
            <person name="LaButti K."/>
            <person name="Lipzen A."/>
            <person name="Andreopoulos W."/>
            <person name="Pangilinan J."/>
            <person name="Riley R."/>
            <person name="Hundley H."/>
            <person name="Na H."/>
            <person name="Barry K."/>
            <person name="Grigoriev I.V."/>
            <person name="Stajich J.E."/>
            <person name="Kennedy P.G."/>
        </authorList>
    </citation>
    <scope>NUCLEOTIDE SEQUENCE</scope>
    <source>
        <strain evidence="2">MN1</strain>
    </source>
</reference>
<keyword evidence="3" id="KW-1185">Reference proteome</keyword>
<proteinExistence type="predicted"/>
<feature type="region of interest" description="Disordered" evidence="1">
    <location>
        <begin position="1"/>
        <end position="21"/>
    </location>
</feature>